<feature type="transmembrane region" description="Helical" evidence="7">
    <location>
        <begin position="414"/>
        <end position="438"/>
    </location>
</feature>
<evidence type="ECO:0000256" key="1">
    <source>
        <dbReference type="ARBA" id="ARBA00004141"/>
    </source>
</evidence>
<keyword evidence="2" id="KW-0813">Transport</keyword>
<dbReference type="PANTHER" id="PTHR43341:SF9">
    <property type="entry name" value="DICARBOXYLIC AMINO ACID PERMEASE"/>
    <property type="match status" value="1"/>
</dbReference>
<dbReference type="GeneID" id="91094509"/>
<feature type="transmembrane region" description="Helical" evidence="7">
    <location>
        <begin position="240"/>
        <end position="262"/>
    </location>
</feature>
<dbReference type="AlphaFoldDB" id="A0AAX4JVI7"/>
<dbReference type="FunFam" id="1.20.1740.10:FF:000006">
    <property type="entry name" value="General amino acid permease"/>
    <property type="match status" value="1"/>
</dbReference>
<sequence length="557" mass="61023">MSIDRYNQPMPFEQLSEKKDLPGDTYDGAVGGEDIQPREEETIRALKSRQISMIAIGGAIGTGLVIGSGTSIARSGPGSVFVAYCIMGVVCFAVLLALGEMSTKYPTKKGFAGHATRCVDHAFGFATAVIYLCKYLILSPNQIVAGSLVIGYWNSSINKAAWVTILIAFVILINMLGVKAFGEVEFWLSFIKIITLTGLILLGLIIDLGGVPGQDRLGFAYWKHGRAFKPYKVTGDKGKFLGWWNAMVLALFAYTGSELVAITVGEAKNPRKTVPAAIKKTFFRIIFFYILGILIVGMVVDSNSQLLAQAAKKGTSGGASASPFVVAIKAAGIKGLPSVINACILLFTVSAANSDQYVATRTLYGMAKDGHAPRIFTKCTKRGVPWVAFAFTGCFMGLAYLVASADALKIFNYFVNTVTILGGLTWVSILASHIAFMRGMKAQGISRDTLPYKAPFEPYLSYFGLFMITLVCIFKGFDAFMPFDYKTFITNYIGIPVYVIAYFGYKIVYRTKAIKPAEMDLTSGAREFYDIDDESPEDDHYRSLTWKEKVVYQIKNW</sequence>
<dbReference type="Proteomes" id="UP001355207">
    <property type="component" value="Chromosome 4"/>
</dbReference>
<dbReference type="InterPro" id="IPR004841">
    <property type="entry name" value="AA-permease/SLC12A_dom"/>
</dbReference>
<dbReference type="InterPro" id="IPR004840">
    <property type="entry name" value="Amino_acid_permease_CS"/>
</dbReference>
<dbReference type="Gene3D" id="1.20.1740.10">
    <property type="entry name" value="Amino acid/polyamine transporter I"/>
    <property type="match status" value="1"/>
</dbReference>
<comment type="subcellular location">
    <subcellularLocation>
        <location evidence="1">Membrane</location>
        <topology evidence="1">Multi-pass membrane protein</topology>
    </subcellularLocation>
</comment>
<evidence type="ECO:0000256" key="2">
    <source>
        <dbReference type="ARBA" id="ARBA00022448"/>
    </source>
</evidence>
<dbReference type="GO" id="GO:0015171">
    <property type="term" value="F:amino acid transmembrane transporter activity"/>
    <property type="evidence" value="ECO:0007669"/>
    <property type="project" value="TreeGrafter"/>
</dbReference>
<evidence type="ECO:0000313" key="9">
    <source>
        <dbReference type="EMBL" id="WWC88924.1"/>
    </source>
</evidence>
<keyword evidence="10" id="KW-1185">Reference proteome</keyword>
<organism evidence="9 10">
    <name type="scientific">Kwoniella dendrophila CBS 6074</name>
    <dbReference type="NCBI Taxonomy" id="1295534"/>
    <lineage>
        <taxon>Eukaryota</taxon>
        <taxon>Fungi</taxon>
        <taxon>Dikarya</taxon>
        <taxon>Basidiomycota</taxon>
        <taxon>Agaricomycotina</taxon>
        <taxon>Tremellomycetes</taxon>
        <taxon>Tremellales</taxon>
        <taxon>Cryptococcaceae</taxon>
        <taxon>Kwoniella</taxon>
    </lineage>
</organism>
<feature type="transmembrane region" description="Helical" evidence="7">
    <location>
        <begin position="459"/>
        <end position="477"/>
    </location>
</feature>
<feature type="transmembrane region" description="Helical" evidence="7">
    <location>
        <begin position="160"/>
        <end position="181"/>
    </location>
</feature>
<evidence type="ECO:0000256" key="3">
    <source>
        <dbReference type="ARBA" id="ARBA00022692"/>
    </source>
</evidence>
<reference evidence="9 10" key="1">
    <citation type="submission" date="2024-01" db="EMBL/GenBank/DDBJ databases">
        <title>Comparative genomics of Cryptococcus and Kwoniella reveals pathogenesis evolution and contrasting modes of karyotype evolution via chromosome fusion or intercentromeric recombination.</title>
        <authorList>
            <person name="Coelho M.A."/>
            <person name="David-Palma M."/>
            <person name="Shea T."/>
            <person name="Bowers K."/>
            <person name="McGinley-Smith S."/>
            <person name="Mohammad A.W."/>
            <person name="Gnirke A."/>
            <person name="Yurkov A.M."/>
            <person name="Nowrousian M."/>
            <person name="Sun S."/>
            <person name="Cuomo C.A."/>
            <person name="Heitman J."/>
        </authorList>
    </citation>
    <scope>NUCLEOTIDE SEQUENCE [LARGE SCALE GENOMIC DNA]</scope>
    <source>
        <strain evidence="9 10">CBS 6074</strain>
    </source>
</reference>
<dbReference type="EMBL" id="CP144101">
    <property type="protein sequence ID" value="WWC88924.1"/>
    <property type="molecule type" value="Genomic_DNA"/>
</dbReference>
<accession>A0AAX4JVI7</accession>
<gene>
    <name evidence="9" type="ORF">L201_003839</name>
</gene>
<dbReference type="PIRSF" id="PIRSF006060">
    <property type="entry name" value="AA_transporter"/>
    <property type="match status" value="1"/>
</dbReference>
<dbReference type="PROSITE" id="PS00218">
    <property type="entry name" value="AMINO_ACID_PERMEASE_1"/>
    <property type="match status" value="1"/>
</dbReference>
<feature type="transmembrane region" description="Helical" evidence="7">
    <location>
        <begin position="187"/>
        <end position="206"/>
    </location>
</feature>
<keyword evidence="5 7" id="KW-1133">Transmembrane helix</keyword>
<keyword evidence="6 7" id="KW-0472">Membrane</keyword>
<feature type="transmembrane region" description="Helical" evidence="7">
    <location>
        <begin position="51"/>
        <end position="73"/>
    </location>
</feature>
<feature type="domain" description="Amino acid permease/ SLC12A" evidence="8">
    <location>
        <begin position="51"/>
        <end position="512"/>
    </location>
</feature>
<evidence type="ECO:0000256" key="4">
    <source>
        <dbReference type="ARBA" id="ARBA00022970"/>
    </source>
</evidence>
<feature type="transmembrane region" description="Helical" evidence="7">
    <location>
        <begin position="489"/>
        <end position="509"/>
    </location>
</feature>
<evidence type="ECO:0000256" key="7">
    <source>
        <dbReference type="SAM" id="Phobius"/>
    </source>
</evidence>
<dbReference type="InterPro" id="IPR050524">
    <property type="entry name" value="APC_YAT"/>
</dbReference>
<feature type="transmembrane region" description="Helical" evidence="7">
    <location>
        <begin position="282"/>
        <end position="300"/>
    </location>
</feature>
<keyword evidence="3 7" id="KW-0812">Transmembrane</keyword>
<protein>
    <recommendedName>
        <fullName evidence="8">Amino acid permease/ SLC12A domain-containing protein</fullName>
    </recommendedName>
</protein>
<dbReference type="PANTHER" id="PTHR43341">
    <property type="entry name" value="AMINO ACID PERMEASE"/>
    <property type="match status" value="1"/>
</dbReference>
<dbReference type="GO" id="GO:0016020">
    <property type="term" value="C:membrane"/>
    <property type="evidence" value="ECO:0007669"/>
    <property type="project" value="UniProtKB-SubCell"/>
</dbReference>
<evidence type="ECO:0000259" key="8">
    <source>
        <dbReference type="Pfam" id="PF00324"/>
    </source>
</evidence>
<feature type="transmembrane region" description="Helical" evidence="7">
    <location>
        <begin position="79"/>
        <end position="99"/>
    </location>
</feature>
<dbReference type="Pfam" id="PF00324">
    <property type="entry name" value="AA_permease"/>
    <property type="match status" value="1"/>
</dbReference>
<keyword evidence="4" id="KW-0029">Amino-acid transport</keyword>
<name>A0AAX4JVI7_9TREE</name>
<proteinExistence type="predicted"/>
<feature type="transmembrane region" description="Helical" evidence="7">
    <location>
        <begin position="383"/>
        <end position="402"/>
    </location>
</feature>
<dbReference type="RefSeq" id="XP_066075687.1">
    <property type="nucleotide sequence ID" value="XM_066219590.1"/>
</dbReference>
<evidence type="ECO:0000256" key="6">
    <source>
        <dbReference type="ARBA" id="ARBA00023136"/>
    </source>
</evidence>
<evidence type="ECO:0000256" key="5">
    <source>
        <dbReference type="ARBA" id="ARBA00022989"/>
    </source>
</evidence>
<evidence type="ECO:0000313" key="10">
    <source>
        <dbReference type="Proteomes" id="UP001355207"/>
    </source>
</evidence>